<dbReference type="PANTHER" id="PTHR19411:SF0">
    <property type="entry name" value="PROTEIN BUD31 HOMOLOG"/>
    <property type="match status" value="1"/>
</dbReference>
<gene>
    <name evidence="4" type="ORF">IWX46DRAFT_208540</name>
</gene>
<dbReference type="PANTHER" id="PTHR19411">
    <property type="entry name" value="PROTEIN BUD31-RELATED"/>
    <property type="match status" value="1"/>
</dbReference>
<comment type="similarity">
    <text evidence="2">Belongs to the BUD31 (G10) family.</text>
</comment>
<evidence type="ECO:0000313" key="5">
    <source>
        <dbReference type="Proteomes" id="UP001365128"/>
    </source>
</evidence>
<keyword evidence="5" id="KW-1185">Reference proteome</keyword>
<sequence length="173" mass="19945">MPVVRTSKGYGRKKAPPEGYEDIEDTLLEYENAMKDAINSSHEGKKRQELQWPIFQITHKRRPSPQPLVSLEEKSTADMMSFIGSRYIWDLYTSHKISRELYDWCVKNGKADANLIAKWKKQGYEHLCCLRCIQTKETNFNSTCICRVPRDQLKEDQNIQCVSCGCQGCASSD</sequence>
<proteinExistence type="inferred from homology"/>
<dbReference type="InterPro" id="IPR001748">
    <property type="entry name" value="BUD31"/>
</dbReference>
<dbReference type="InterPro" id="IPR018230">
    <property type="entry name" value="BUD31/G10-rel_CS"/>
</dbReference>
<comment type="subcellular location">
    <subcellularLocation>
        <location evidence="1">Nucleus</location>
    </subcellularLocation>
</comment>
<evidence type="ECO:0000256" key="3">
    <source>
        <dbReference type="ARBA" id="ARBA00023242"/>
    </source>
</evidence>
<protein>
    <submittedName>
        <fullName evidence="4">Cell cycle control protein cwf14</fullName>
    </submittedName>
</protein>
<comment type="caution">
    <text evidence="4">The sequence shown here is derived from an EMBL/GenBank/DDBJ whole genome shotgun (WGS) entry which is preliminary data.</text>
</comment>
<name>A0ABR1LUZ7_9PEZI</name>
<evidence type="ECO:0000313" key="4">
    <source>
        <dbReference type="EMBL" id="KAK7538991.1"/>
    </source>
</evidence>
<dbReference type="EMBL" id="JBBPDW010000029">
    <property type="protein sequence ID" value="KAK7538991.1"/>
    <property type="molecule type" value="Genomic_DNA"/>
</dbReference>
<dbReference type="PROSITE" id="PS00997">
    <property type="entry name" value="G10_1"/>
    <property type="match status" value="1"/>
</dbReference>
<organism evidence="4 5">
    <name type="scientific">Phyllosticta citricarpa</name>
    <dbReference type="NCBI Taxonomy" id="55181"/>
    <lineage>
        <taxon>Eukaryota</taxon>
        <taxon>Fungi</taxon>
        <taxon>Dikarya</taxon>
        <taxon>Ascomycota</taxon>
        <taxon>Pezizomycotina</taxon>
        <taxon>Dothideomycetes</taxon>
        <taxon>Dothideomycetes incertae sedis</taxon>
        <taxon>Botryosphaeriales</taxon>
        <taxon>Phyllostictaceae</taxon>
        <taxon>Phyllosticta</taxon>
    </lineage>
</organism>
<accession>A0ABR1LUZ7</accession>
<dbReference type="Pfam" id="PF01125">
    <property type="entry name" value="BUD31"/>
    <property type="match status" value="2"/>
</dbReference>
<evidence type="ECO:0000256" key="1">
    <source>
        <dbReference type="ARBA" id="ARBA00004123"/>
    </source>
</evidence>
<dbReference type="Proteomes" id="UP001365128">
    <property type="component" value="Unassembled WGS sequence"/>
</dbReference>
<evidence type="ECO:0000256" key="2">
    <source>
        <dbReference type="ARBA" id="ARBA00005287"/>
    </source>
</evidence>
<keyword evidence="3" id="KW-0539">Nucleus</keyword>
<reference evidence="4 5" key="1">
    <citation type="submission" date="2024-04" db="EMBL/GenBank/DDBJ databases">
        <title>Phyllosticta paracitricarpa is synonymous to the EU quarantine fungus P. citricarpa based on phylogenomic analyses.</title>
        <authorList>
            <consortium name="Lawrence Berkeley National Laboratory"/>
            <person name="Van Ingen-Buijs V.A."/>
            <person name="Van Westerhoven A.C."/>
            <person name="Haridas S."/>
            <person name="Skiadas P."/>
            <person name="Martin F."/>
            <person name="Groenewald J.Z."/>
            <person name="Crous P.W."/>
            <person name="Seidl M.F."/>
        </authorList>
    </citation>
    <scope>NUCLEOTIDE SEQUENCE [LARGE SCALE GENOMIC DNA]</scope>
    <source>
        <strain evidence="4 5">CBS 122670</strain>
    </source>
</reference>